<comment type="caution">
    <text evidence="5">The sequence shown here is derived from an EMBL/GenBank/DDBJ whole genome shotgun (WGS) entry which is preliminary data.</text>
</comment>
<dbReference type="EMBL" id="JAVREH010000008">
    <property type="protein sequence ID" value="MDT0261478.1"/>
    <property type="molecule type" value="Genomic_DNA"/>
</dbReference>
<name>A0ABU2J9T3_9ACTN</name>
<feature type="domain" description="Pyruvate carboxyltransferase" evidence="4">
    <location>
        <begin position="12"/>
        <end position="283"/>
    </location>
</feature>
<dbReference type="PROSITE" id="PS50991">
    <property type="entry name" value="PYR_CT"/>
    <property type="match status" value="1"/>
</dbReference>
<dbReference type="NCBIfam" id="NF004283">
    <property type="entry name" value="PRK05692.1"/>
    <property type="match status" value="1"/>
</dbReference>
<dbReference type="RefSeq" id="WP_311422634.1">
    <property type="nucleotide sequence ID" value="NZ_JAVREH010000008.1"/>
</dbReference>
<evidence type="ECO:0000256" key="1">
    <source>
        <dbReference type="ARBA" id="ARBA00009405"/>
    </source>
</evidence>
<sequence>MTTPALSLPNSVSIREVGPRDGLQIEQPISTEAKIRFLDALAATGVGRIEATAFVSPRAVPAMADADAIGEHLRVTRRSPTGSILYSALVANPQGAERALAAGISGLEYVVSAGDGHSRANARRTTDEAVAAITEVAAIAHQAGGRCEVIIATAWDCPFDGPTPVQRTADIAARAVDLGADQICLGDTIGTTVPGRVVELIDAVREVTQGVPLGAHFHNTRGSGLASAWAAVTAGVTMLDASAAGLGGCPFAPGASGNIATEELVYLLENSGIHTGIDLVAAMEAARLAEELVGHTAGSNLVRAGGPSRPLGERAT</sequence>
<comment type="similarity">
    <text evidence="1">Belongs to the HMG-CoA lyase family.</text>
</comment>
<accession>A0ABU2J9T3</accession>
<dbReference type="PANTHER" id="PTHR42738">
    <property type="entry name" value="HYDROXYMETHYLGLUTARYL-COA LYASE"/>
    <property type="match status" value="1"/>
</dbReference>
<dbReference type="SUPFAM" id="SSF51569">
    <property type="entry name" value="Aldolase"/>
    <property type="match status" value="1"/>
</dbReference>
<keyword evidence="6" id="KW-1185">Reference proteome</keyword>
<proteinExistence type="inferred from homology"/>
<dbReference type="InterPro" id="IPR013785">
    <property type="entry name" value="Aldolase_TIM"/>
</dbReference>
<evidence type="ECO:0000256" key="3">
    <source>
        <dbReference type="ARBA" id="ARBA00023239"/>
    </source>
</evidence>
<evidence type="ECO:0000259" key="4">
    <source>
        <dbReference type="PROSITE" id="PS50991"/>
    </source>
</evidence>
<evidence type="ECO:0000313" key="6">
    <source>
        <dbReference type="Proteomes" id="UP001183176"/>
    </source>
</evidence>
<organism evidence="5 6">
    <name type="scientific">Jatrophihabitans lederbergiae</name>
    <dbReference type="NCBI Taxonomy" id="3075547"/>
    <lineage>
        <taxon>Bacteria</taxon>
        <taxon>Bacillati</taxon>
        <taxon>Actinomycetota</taxon>
        <taxon>Actinomycetes</taxon>
        <taxon>Jatrophihabitantales</taxon>
        <taxon>Jatrophihabitantaceae</taxon>
        <taxon>Jatrophihabitans</taxon>
    </lineage>
</organism>
<reference evidence="6" key="1">
    <citation type="submission" date="2023-07" db="EMBL/GenBank/DDBJ databases">
        <title>30 novel species of actinomycetes from the DSMZ collection.</title>
        <authorList>
            <person name="Nouioui I."/>
        </authorList>
    </citation>
    <scope>NUCLEOTIDE SEQUENCE [LARGE SCALE GENOMIC DNA]</scope>
    <source>
        <strain evidence="6">DSM 44399</strain>
    </source>
</reference>
<evidence type="ECO:0000256" key="2">
    <source>
        <dbReference type="ARBA" id="ARBA00022723"/>
    </source>
</evidence>
<dbReference type="InterPro" id="IPR000891">
    <property type="entry name" value="PYR_CT"/>
</dbReference>
<dbReference type="Pfam" id="PF00682">
    <property type="entry name" value="HMGL-like"/>
    <property type="match status" value="1"/>
</dbReference>
<dbReference type="InterPro" id="IPR043594">
    <property type="entry name" value="HMGL"/>
</dbReference>
<dbReference type="PANTHER" id="PTHR42738:SF7">
    <property type="entry name" value="HYDROXYMETHYLGLUTARYL-COA LYASE"/>
    <property type="match status" value="1"/>
</dbReference>
<keyword evidence="2" id="KW-0479">Metal-binding</keyword>
<dbReference type="GO" id="GO:0016829">
    <property type="term" value="F:lyase activity"/>
    <property type="evidence" value="ECO:0007669"/>
    <property type="project" value="UniProtKB-KW"/>
</dbReference>
<dbReference type="Proteomes" id="UP001183176">
    <property type="component" value="Unassembled WGS sequence"/>
</dbReference>
<evidence type="ECO:0000313" key="5">
    <source>
        <dbReference type="EMBL" id="MDT0261478.1"/>
    </source>
</evidence>
<gene>
    <name evidence="5" type="ORF">RM423_08735</name>
</gene>
<protein>
    <submittedName>
        <fullName evidence="5">Hydroxymethylglutaryl-CoA lyase</fullName>
    </submittedName>
</protein>
<dbReference type="CDD" id="cd07938">
    <property type="entry name" value="DRE_TIM_HMGL"/>
    <property type="match status" value="1"/>
</dbReference>
<keyword evidence="3 5" id="KW-0456">Lyase</keyword>
<dbReference type="Gene3D" id="3.20.20.70">
    <property type="entry name" value="Aldolase class I"/>
    <property type="match status" value="1"/>
</dbReference>